<organism evidence="1 2">
    <name type="scientific">Acidisarcina polymorpha</name>
    <dbReference type="NCBI Taxonomy" id="2211140"/>
    <lineage>
        <taxon>Bacteria</taxon>
        <taxon>Pseudomonadati</taxon>
        <taxon>Acidobacteriota</taxon>
        <taxon>Terriglobia</taxon>
        <taxon>Terriglobales</taxon>
        <taxon>Acidobacteriaceae</taxon>
        <taxon>Acidisarcina</taxon>
    </lineage>
</organism>
<dbReference type="GO" id="GO:0009116">
    <property type="term" value="P:nucleoside metabolic process"/>
    <property type="evidence" value="ECO:0007669"/>
    <property type="project" value="InterPro"/>
</dbReference>
<dbReference type="InterPro" id="IPR035994">
    <property type="entry name" value="Nucleoside_phosphorylase_sf"/>
</dbReference>
<keyword evidence="2" id="KW-1185">Reference proteome</keyword>
<gene>
    <name evidence="1" type="ORF">ACPOL_5085</name>
</gene>
<dbReference type="PIRSF" id="PIRSF013171">
    <property type="entry name" value="Pur_nuclsid_perm"/>
    <property type="match status" value="1"/>
</dbReference>
<evidence type="ECO:0000313" key="1">
    <source>
        <dbReference type="EMBL" id="AXC14341.1"/>
    </source>
</evidence>
<dbReference type="GO" id="GO:0055085">
    <property type="term" value="P:transmembrane transport"/>
    <property type="evidence" value="ECO:0007669"/>
    <property type="project" value="InterPro"/>
</dbReference>
<dbReference type="Proteomes" id="UP000253606">
    <property type="component" value="Chromosome"/>
</dbReference>
<dbReference type="InterPro" id="IPR009486">
    <property type="entry name" value="Pur_nuclsid_perm"/>
</dbReference>
<dbReference type="GO" id="GO:0003824">
    <property type="term" value="F:catalytic activity"/>
    <property type="evidence" value="ECO:0007669"/>
    <property type="project" value="InterPro"/>
</dbReference>
<dbReference type="PANTHER" id="PTHR38643:SF1">
    <property type="entry name" value="PURINE NUCLEOSIDE PERMEASE C285.05-RELATED"/>
    <property type="match status" value="1"/>
</dbReference>
<accession>A0A2Z5G5H5</accession>
<sequence length="314" mass="34685">MFELGADTGDAPGEYQYWVEREHLDQKLPFPAGNRDLRMNAKGVLAISTGQGTAKAASSIMALGLDPRFDLSRAYWIIAGIAGADPAKASLGSAVWTDWVVDGDLGYEIDAREIPEEWPTGYVPLGKLRPYELPVVANDDQVYQLNSSLTDWAYRLTKDVPLGDTEAIRERRAQFPQEAAKRPPFVLKGGELSGSTYWHGKKLDEWANAWVAYYSSGQGHFVTTAMEDSGTLQSLTFLAKAHKVDFSRIMVLRTVSNFDQQRPGVSAAESLAEQRVSKYGGYLPSLESAYTVGHTIVDELVSHWQQYGSRSPAE</sequence>
<protein>
    <submittedName>
        <fullName evidence="1">Purine nucleoside permease</fullName>
    </submittedName>
</protein>
<dbReference type="Gene3D" id="3.40.50.1580">
    <property type="entry name" value="Nucleoside phosphorylase domain"/>
    <property type="match status" value="1"/>
</dbReference>
<dbReference type="Pfam" id="PF06516">
    <property type="entry name" value="NUP"/>
    <property type="match status" value="1"/>
</dbReference>
<dbReference type="AlphaFoldDB" id="A0A2Z5G5H5"/>
<reference evidence="1 2" key="1">
    <citation type="journal article" date="2018" name="Front. Microbiol.">
        <title>Hydrolytic Capabilities as a Key to Environmental Success: Chitinolytic and Cellulolytic Acidobacteria From Acidic Sub-arctic Soils and Boreal Peatlands.</title>
        <authorList>
            <person name="Belova S.E."/>
            <person name="Ravin N.V."/>
            <person name="Pankratov T.A."/>
            <person name="Rakitin A.L."/>
            <person name="Ivanova A.A."/>
            <person name="Beletsky A.V."/>
            <person name="Mardanov A.V."/>
            <person name="Sinninghe Damste J.S."/>
            <person name="Dedysh S.N."/>
        </authorList>
    </citation>
    <scope>NUCLEOTIDE SEQUENCE [LARGE SCALE GENOMIC DNA]</scope>
    <source>
        <strain evidence="1 2">SBC82</strain>
    </source>
</reference>
<evidence type="ECO:0000313" key="2">
    <source>
        <dbReference type="Proteomes" id="UP000253606"/>
    </source>
</evidence>
<dbReference type="KEGG" id="abas:ACPOL_5085"/>
<proteinExistence type="predicted"/>
<dbReference type="PANTHER" id="PTHR38643">
    <property type="entry name" value="PURINE NUCLEOSIDE PERMEASE C285.05-RELATED"/>
    <property type="match status" value="1"/>
</dbReference>
<dbReference type="EMBL" id="CP030840">
    <property type="protein sequence ID" value="AXC14341.1"/>
    <property type="molecule type" value="Genomic_DNA"/>
</dbReference>
<name>A0A2Z5G5H5_9BACT</name>